<dbReference type="Gene3D" id="3.40.190.290">
    <property type="match status" value="1"/>
</dbReference>
<reference evidence="7" key="1">
    <citation type="submission" date="2015-08" db="EMBL/GenBank/DDBJ databases">
        <authorList>
            <person name="Varghese N."/>
        </authorList>
    </citation>
    <scope>NUCLEOTIDE SEQUENCE [LARGE SCALE GENOMIC DNA]</scope>
    <source>
        <strain evidence="7">DSM 17901</strain>
    </source>
</reference>
<dbReference type="Gene3D" id="1.10.10.10">
    <property type="entry name" value="Winged helix-like DNA-binding domain superfamily/Winged helix DNA-binding domain"/>
    <property type="match status" value="1"/>
</dbReference>
<dbReference type="STRING" id="375574.GCA_001418035_00240"/>
<proteinExistence type="inferred from homology"/>
<evidence type="ECO:0000313" key="7">
    <source>
        <dbReference type="Proteomes" id="UP000243535"/>
    </source>
</evidence>
<dbReference type="Pfam" id="PF00126">
    <property type="entry name" value="HTH_1"/>
    <property type="match status" value="1"/>
</dbReference>
<organism evidence="6 7">
    <name type="scientific">Gulbenkiania indica</name>
    <dbReference type="NCBI Taxonomy" id="375574"/>
    <lineage>
        <taxon>Bacteria</taxon>
        <taxon>Pseudomonadati</taxon>
        <taxon>Pseudomonadota</taxon>
        <taxon>Betaproteobacteria</taxon>
        <taxon>Neisseriales</taxon>
        <taxon>Chromobacteriaceae</taxon>
        <taxon>Gulbenkiania</taxon>
    </lineage>
</organism>
<evidence type="ECO:0000259" key="5">
    <source>
        <dbReference type="PROSITE" id="PS50931"/>
    </source>
</evidence>
<dbReference type="PROSITE" id="PS50931">
    <property type="entry name" value="HTH_LYSR"/>
    <property type="match status" value="1"/>
</dbReference>
<keyword evidence="7" id="KW-1185">Reference proteome</keyword>
<comment type="similarity">
    <text evidence="1">Belongs to the LysR transcriptional regulatory family.</text>
</comment>
<gene>
    <name evidence="6" type="ORF">Ga0061063_0441</name>
</gene>
<dbReference type="PANTHER" id="PTHR30537:SF5">
    <property type="entry name" value="HTH-TYPE TRANSCRIPTIONAL ACTIVATOR TTDR-RELATED"/>
    <property type="match status" value="1"/>
</dbReference>
<evidence type="ECO:0000256" key="3">
    <source>
        <dbReference type="ARBA" id="ARBA00023125"/>
    </source>
</evidence>
<dbReference type="EMBL" id="CYHA01000001">
    <property type="protein sequence ID" value="CUA81599.1"/>
    <property type="molecule type" value="Genomic_DNA"/>
</dbReference>
<dbReference type="InterPro" id="IPR036390">
    <property type="entry name" value="WH_DNA-bd_sf"/>
</dbReference>
<dbReference type="AlphaFoldDB" id="A0A0K6GS87"/>
<dbReference type="InterPro" id="IPR036388">
    <property type="entry name" value="WH-like_DNA-bd_sf"/>
</dbReference>
<dbReference type="Proteomes" id="UP000243535">
    <property type="component" value="Unassembled WGS sequence"/>
</dbReference>
<dbReference type="PANTHER" id="PTHR30537">
    <property type="entry name" value="HTH-TYPE TRANSCRIPTIONAL REGULATOR"/>
    <property type="match status" value="1"/>
</dbReference>
<dbReference type="InterPro" id="IPR000847">
    <property type="entry name" value="LysR_HTH_N"/>
</dbReference>
<protein>
    <submittedName>
        <fullName evidence="6">Transcriptional regulator, LysR family</fullName>
    </submittedName>
</protein>
<dbReference type="InterPro" id="IPR005119">
    <property type="entry name" value="LysR_subst-bd"/>
</dbReference>
<dbReference type="SUPFAM" id="SSF53850">
    <property type="entry name" value="Periplasmic binding protein-like II"/>
    <property type="match status" value="1"/>
</dbReference>
<dbReference type="CDD" id="cd08422">
    <property type="entry name" value="PBP2_CrgA_like"/>
    <property type="match status" value="1"/>
</dbReference>
<name>A0A0K6GS87_9NEIS</name>
<dbReference type="GO" id="GO:0003700">
    <property type="term" value="F:DNA-binding transcription factor activity"/>
    <property type="evidence" value="ECO:0007669"/>
    <property type="project" value="InterPro"/>
</dbReference>
<sequence length="305" mass="33915">MKTTPPPSPDALLAFDALARQGSFTAAAEALGCAKSRVSQLVKELERDLGAVLVLRNTRRVALTEAGVRLAQHAARLRELLERVKPDITDTQGSVEGPLRIGSTFAFAQYVLAPLLAQLGAQYPGLRIELMAENRLQDPVESSLDFCLRTRNVHDDRLVAKSLGFLCEVPVATPLYLEQQGWPKTPEDLSMHQTLHNSFYDHGHAWRLEKGGQIASVDIKPTLVADQYAVLAAAMRAHQGIALLPHYVMRPWLQQGEVVEALPGWHTASWPIFLVYPYRQPMPRKYQVFLDFIVPRVRSLLGADA</sequence>
<feature type="domain" description="HTH lysR-type" evidence="5">
    <location>
        <begin position="7"/>
        <end position="64"/>
    </location>
</feature>
<accession>A0A0K6GS87</accession>
<dbReference type="FunFam" id="1.10.10.10:FF:000001">
    <property type="entry name" value="LysR family transcriptional regulator"/>
    <property type="match status" value="1"/>
</dbReference>
<dbReference type="RefSeq" id="WP_055433158.1">
    <property type="nucleotide sequence ID" value="NZ_CYHA01000001.1"/>
</dbReference>
<dbReference type="Pfam" id="PF03466">
    <property type="entry name" value="LysR_substrate"/>
    <property type="match status" value="1"/>
</dbReference>
<dbReference type="GO" id="GO:0043565">
    <property type="term" value="F:sequence-specific DNA binding"/>
    <property type="evidence" value="ECO:0007669"/>
    <property type="project" value="TreeGrafter"/>
</dbReference>
<dbReference type="GO" id="GO:0006351">
    <property type="term" value="P:DNA-templated transcription"/>
    <property type="evidence" value="ECO:0007669"/>
    <property type="project" value="TreeGrafter"/>
</dbReference>
<evidence type="ECO:0000313" key="6">
    <source>
        <dbReference type="EMBL" id="CUA81599.1"/>
    </source>
</evidence>
<evidence type="ECO:0000256" key="1">
    <source>
        <dbReference type="ARBA" id="ARBA00009437"/>
    </source>
</evidence>
<keyword evidence="4" id="KW-0804">Transcription</keyword>
<dbReference type="InterPro" id="IPR058163">
    <property type="entry name" value="LysR-type_TF_proteobact-type"/>
</dbReference>
<keyword evidence="3" id="KW-0238">DNA-binding</keyword>
<evidence type="ECO:0000256" key="2">
    <source>
        <dbReference type="ARBA" id="ARBA00023015"/>
    </source>
</evidence>
<dbReference type="OrthoDB" id="8579547at2"/>
<keyword evidence="2" id="KW-0805">Transcription regulation</keyword>
<dbReference type="SUPFAM" id="SSF46785">
    <property type="entry name" value="Winged helix' DNA-binding domain"/>
    <property type="match status" value="1"/>
</dbReference>
<evidence type="ECO:0000256" key="4">
    <source>
        <dbReference type="ARBA" id="ARBA00023163"/>
    </source>
</evidence>